<keyword evidence="3" id="KW-1185">Reference proteome</keyword>
<dbReference type="EMBL" id="JBFMIA010000037">
    <property type="protein sequence ID" value="MEW9503368.1"/>
    <property type="molecule type" value="Genomic_DNA"/>
</dbReference>
<dbReference type="NCBIfam" id="NF045794">
    <property type="entry name" value="CsxC_fam"/>
    <property type="match status" value="1"/>
</dbReference>
<dbReference type="InterPro" id="IPR054845">
    <property type="entry name" value="Exosporium_prot_C"/>
</dbReference>
<reference evidence="2 3" key="1">
    <citation type="journal article" date="1979" name="Int. J. Syst. Evol. Microbiol.">
        <title>Bacillus globisporus subsp. marinus subsp. nov.</title>
        <authorList>
            <person name="Liu H."/>
        </authorList>
    </citation>
    <scope>NUCLEOTIDE SEQUENCE [LARGE SCALE GENOMIC DNA]</scope>
    <source>
        <strain evidence="2 3">DSM 1297</strain>
    </source>
</reference>
<dbReference type="InterPro" id="IPR057174">
    <property type="entry name" value="DUF7852"/>
</dbReference>
<accession>A0ABV3Q8C9</accession>
<name>A0ABV3Q8C9_9BACL</name>
<comment type="caution">
    <text evidence="2">The sequence shown here is derived from an EMBL/GenBank/DDBJ whole genome shotgun (WGS) entry which is preliminary data.</text>
</comment>
<gene>
    <name evidence="2" type="ORF">AB1471_16485</name>
</gene>
<evidence type="ECO:0000259" key="1">
    <source>
        <dbReference type="Pfam" id="PF25250"/>
    </source>
</evidence>
<evidence type="ECO:0000313" key="2">
    <source>
        <dbReference type="EMBL" id="MEW9503368.1"/>
    </source>
</evidence>
<feature type="domain" description="DUF7852" evidence="1">
    <location>
        <begin position="121"/>
        <end position="200"/>
    </location>
</feature>
<proteinExistence type="predicted"/>
<feature type="domain" description="DUF7852" evidence="1">
    <location>
        <begin position="11"/>
        <end position="115"/>
    </location>
</feature>
<sequence length="243" mass="27248">MSQKHHKIDPVCPVDSMTQVPLSSESITPSPQAVRFIKVPVVLVEPKIQIVVEADIPLDPPAFEIKRVGKDVFLTQCKLVPVEFADKGEDRFVTKAKLFVGGFIRKNIEYAAKDCKGVIQDRIADVPFSGFTEIGGEELGGGRLPFLNFPILNGSSSSSSRFINPKDGITPRQDKYFFENSVFYNEQPYCELVKADFFELDFSPCPKDADETFDKLREKIVLDLTVKVLQLQQVSLNICPDRC</sequence>
<protein>
    <submittedName>
        <fullName evidence="2">CsxC family protein</fullName>
    </submittedName>
</protein>
<dbReference type="Pfam" id="PF25250">
    <property type="entry name" value="DUF7852"/>
    <property type="match status" value="2"/>
</dbReference>
<organism evidence="2 3">
    <name type="scientific">Jeotgalibacillus marinus</name>
    <dbReference type="NCBI Taxonomy" id="86667"/>
    <lineage>
        <taxon>Bacteria</taxon>
        <taxon>Bacillati</taxon>
        <taxon>Bacillota</taxon>
        <taxon>Bacilli</taxon>
        <taxon>Bacillales</taxon>
        <taxon>Caryophanaceae</taxon>
        <taxon>Jeotgalibacillus</taxon>
    </lineage>
</organism>
<evidence type="ECO:0000313" key="3">
    <source>
        <dbReference type="Proteomes" id="UP001556040"/>
    </source>
</evidence>
<dbReference type="RefSeq" id="WP_367780856.1">
    <property type="nucleotide sequence ID" value="NZ_JBFMIA010000037.1"/>
</dbReference>
<dbReference type="Proteomes" id="UP001556040">
    <property type="component" value="Unassembled WGS sequence"/>
</dbReference>